<accession>A0A7K3WWD4</accession>
<dbReference type="RefSeq" id="WP_163287280.1">
    <property type="nucleotide sequence ID" value="NZ_JAAGVY010000089.1"/>
</dbReference>
<keyword evidence="2" id="KW-1185">Reference proteome</keyword>
<protein>
    <submittedName>
        <fullName evidence="1">Uncharacterized protein</fullName>
    </submittedName>
</protein>
<gene>
    <name evidence="1" type="ORF">G3O08_20305</name>
</gene>
<organism evidence="1 2">
    <name type="scientific">Cryomorpha ignava</name>
    <dbReference type="NCBI Taxonomy" id="101383"/>
    <lineage>
        <taxon>Bacteria</taxon>
        <taxon>Pseudomonadati</taxon>
        <taxon>Bacteroidota</taxon>
        <taxon>Flavobacteriia</taxon>
        <taxon>Flavobacteriales</taxon>
        <taxon>Cryomorphaceae</taxon>
        <taxon>Cryomorpha</taxon>
    </lineage>
</organism>
<evidence type="ECO:0000313" key="1">
    <source>
        <dbReference type="EMBL" id="NEN25836.1"/>
    </source>
</evidence>
<dbReference type="EMBL" id="JAAGVY010000089">
    <property type="protein sequence ID" value="NEN25836.1"/>
    <property type="molecule type" value="Genomic_DNA"/>
</dbReference>
<name>A0A7K3WWD4_9FLAO</name>
<sequence length="70" mass="7769">MSKLAIRCASVTIDAIGFQEEIATTIKASKAEYVLAVRSYWASLYEQTIDEFSLPKTGCIQQKYMVVMAG</sequence>
<comment type="caution">
    <text evidence="1">The sequence shown here is derived from an EMBL/GenBank/DDBJ whole genome shotgun (WGS) entry which is preliminary data.</text>
</comment>
<evidence type="ECO:0000313" key="2">
    <source>
        <dbReference type="Proteomes" id="UP000486602"/>
    </source>
</evidence>
<dbReference type="AlphaFoldDB" id="A0A7K3WWD4"/>
<proteinExistence type="predicted"/>
<dbReference type="Proteomes" id="UP000486602">
    <property type="component" value="Unassembled WGS sequence"/>
</dbReference>
<reference evidence="1 2" key="1">
    <citation type="submission" date="2020-02" db="EMBL/GenBank/DDBJ databases">
        <title>Out from the shadows clarifying the taxonomy of the family Cryomorphaceae and related taxa by utilizing the GTDB taxonomic framework.</title>
        <authorList>
            <person name="Bowman J.P."/>
        </authorList>
    </citation>
    <scope>NUCLEOTIDE SEQUENCE [LARGE SCALE GENOMIC DNA]</scope>
    <source>
        <strain evidence="1 2">QSSC 1-22</strain>
    </source>
</reference>